<keyword evidence="8" id="KW-0472">Membrane</keyword>
<dbReference type="InterPro" id="IPR003661">
    <property type="entry name" value="HisK_dim/P_dom"/>
</dbReference>
<evidence type="ECO:0000256" key="3">
    <source>
        <dbReference type="ARBA" id="ARBA00022553"/>
    </source>
</evidence>
<dbReference type="PRINTS" id="PR00344">
    <property type="entry name" value="BCTRLSENSOR"/>
</dbReference>
<dbReference type="SMART" id="SM00388">
    <property type="entry name" value="HisKA"/>
    <property type="match status" value="1"/>
</dbReference>
<dbReference type="Gene3D" id="3.30.565.10">
    <property type="entry name" value="Histidine kinase-like ATPase, C-terminal domain"/>
    <property type="match status" value="1"/>
</dbReference>
<dbReference type="SUPFAM" id="SSF49785">
    <property type="entry name" value="Galactose-binding domain-like"/>
    <property type="match status" value="1"/>
</dbReference>
<comment type="caution">
    <text evidence="10">The sequence shown here is derived from an EMBL/GenBank/DDBJ whole genome shotgun (WGS) entry which is preliminary data.</text>
</comment>
<dbReference type="SMART" id="SM00387">
    <property type="entry name" value="HATPase_c"/>
    <property type="match status" value="1"/>
</dbReference>
<dbReference type="SUPFAM" id="SSF47384">
    <property type="entry name" value="Homodimeric domain of signal transducing histidine kinase"/>
    <property type="match status" value="1"/>
</dbReference>
<dbReference type="RefSeq" id="WP_321545167.1">
    <property type="nucleotide sequence ID" value="NZ_JAXIVS010000002.1"/>
</dbReference>
<keyword evidence="10" id="KW-0067">ATP-binding</keyword>
<evidence type="ECO:0000256" key="5">
    <source>
        <dbReference type="ARBA" id="ARBA00022777"/>
    </source>
</evidence>
<keyword evidence="6" id="KW-0902">Two-component regulatory system</keyword>
<dbReference type="CDD" id="cd00082">
    <property type="entry name" value="HisKA"/>
    <property type="match status" value="1"/>
</dbReference>
<dbReference type="PANTHER" id="PTHR43711:SF26">
    <property type="entry name" value="SENSOR HISTIDINE KINASE RCSC"/>
    <property type="match status" value="1"/>
</dbReference>
<proteinExistence type="predicted"/>
<evidence type="ECO:0000256" key="8">
    <source>
        <dbReference type="SAM" id="Phobius"/>
    </source>
</evidence>
<keyword evidence="11" id="KW-1185">Reference proteome</keyword>
<dbReference type="PANTHER" id="PTHR43711">
    <property type="entry name" value="TWO-COMPONENT HISTIDINE KINASE"/>
    <property type="match status" value="1"/>
</dbReference>
<dbReference type="Pfam" id="PF02518">
    <property type="entry name" value="HATPase_c"/>
    <property type="match status" value="1"/>
</dbReference>
<feature type="transmembrane region" description="Helical" evidence="8">
    <location>
        <begin position="320"/>
        <end position="339"/>
    </location>
</feature>
<dbReference type="InterPro" id="IPR036097">
    <property type="entry name" value="HisK_dim/P_sf"/>
</dbReference>
<gene>
    <name evidence="10" type="ORF">SYV04_08625</name>
</gene>
<feature type="transmembrane region" description="Helical" evidence="8">
    <location>
        <begin position="351"/>
        <end position="374"/>
    </location>
</feature>
<evidence type="ECO:0000256" key="4">
    <source>
        <dbReference type="ARBA" id="ARBA00022679"/>
    </source>
</evidence>
<dbReference type="GO" id="GO:0005524">
    <property type="term" value="F:ATP binding"/>
    <property type="evidence" value="ECO:0007669"/>
    <property type="project" value="UniProtKB-KW"/>
</dbReference>
<dbReference type="PROSITE" id="PS50109">
    <property type="entry name" value="HIS_KIN"/>
    <property type="match status" value="1"/>
</dbReference>
<dbReference type="InterPro" id="IPR005467">
    <property type="entry name" value="His_kinase_dom"/>
</dbReference>
<accession>A0ABU5GZZ5</accession>
<organism evidence="10 11">
    <name type="scientific">Hyalangium rubrum</name>
    <dbReference type="NCBI Taxonomy" id="3103134"/>
    <lineage>
        <taxon>Bacteria</taxon>
        <taxon>Pseudomonadati</taxon>
        <taxon>Myxococcota</taxon>
        <taxon>Myxococcia</taxon>
        <taxon>Myxococcales</taxon>
        <taxon>Cystobacterineae</taxon>
        <taxon>Archangiaceae</taxon>
        <taxon>Hyalangium</taxon>
    </lineage>
</organism>
<protein>
    <recommendedName>
        <fullName evidence="2">histidine kinase</fullName>
        <ecNumber evidence="2">2.7.13.3</ecNumber>
    </recommendedName>
</protein>
<reference evidence="10 11" key="1">
    <citation type="submission" date="2023-12" db="EMBL/GenBank/DDBJ databases">
        <title>the genome sequence of Hyalangium sp. s54d21.</title>
        <authorList>
            <person name="Zhang X."/>
        </authorList>
    </citation>
    <scope>NUCLEOTIDE SEQUENCE [LARGE SCALE GENOMIC DNA]</scope>
    <source>
        <strain evidence="11">s54d21</strain>
    </source>
</reference>
<dbReference type="InterPro" id="IPR003594">
    <property type="entry name" value="HATPase_dom"/>
</dbReference>
<keyword evidence="8" id="KW-0812">Transmembrane</keyword>
<evidence type="ECO:0000259" key="9">
    <source>
        <dbReference type="PROSITE" id="PS50109"/>
    </source>
</evidence>
<evidence type="ECO:0000256" key="6">
    <source>
        <dbReference type="ARBA" id="ARBA00023012"/>
    </source>
</evidence>
<keyword evidence="3" id="KW-0597">Phosphoprotein</keyword>
<name>A0ABU5GZZ5_9BACT</name>
<dbReference type="InterPro" id="IPR036890">
    <property type="entry name" value="HATPase_C_sf"/>
</dbReference>
<dbReference type="SUPFAM" id="SSF55874">
    <property type="entry name" value="ATPase domain of HSP90 chaperone/DNA topoisomerase II/histidine kinase"/>
    <property type="match status" value="1"/>
</dbReference>
<keyword evidence="4" id="KW-0808">Transferase</keyword>
<dbReference type="InterPro" id="IPR050736">
    <property type="entry name" value="Sensor_HK_Regulatory"/>
</dbReference>
<feature type="transmembrane region" description="Helical" evidence="8">
    <location>
        <begin position="295"/>
        <end position="314"/>
    </location>
</feature>
<dbReference type="Gene3D" id="2.60.120.260">
    <property type="entry name" value="Galactose-binding domain-like"/>
    <property type="match status" value="1"/>
</dbReference>
<dbReference type="InterPro" id="IPR008979">
    <property type="entry name" value="Galactose-bd-like_sf"/>
</dbReference>
<feature type="transmembrane region" description="Helical" evidence="8">
    <location>
        <begin position="230"/>
        <end position="251"/>
    </location>
</feature>
<evidence type="ECO:0000313" key="10">
    <source>
        <dbReference type="EMBL" id="MDY7226447.1"/>
    </source>
</evidence>
<feature type="transmembrane region" description="Helical" evidence="8">
    <location>
        <begin position="380"/>
        <end position="401"/>
    </location>
</feature>
<dbReference type="Pfam" id="PF00512">
    <property type="entry name" value="HisKA"/>
    <property type="match status" value="1"/>
</dbReference>
<evidence type="ECO:0000256" key="2">
    <source>
        <dbReference type="ARBA" id="ARBA00012438"/>
    </source>
</evidence>
<feature type="domain" description="Histidine kinase" evidence="9">
    <location>
        <begin position="441"/>
        <end position="705"/>
    </location>
</feature>
<keyword evidence="8" id="KW-1133">Transmembrane helix</keyword>
<dbReference type="Gene3D" id="1.10.287.130">
    <property type="match status" value="1"/>
</dbReference>
<evidence type="ECO:0000256" key="1">
    <source>
        <dbReference type="ARBA" id="ARBA00000085"/>
    </source>
</evidence>
<evidence type="ECO:0000256" key="7">
    <source>
        <dbReference type="SAM" id="MobiDB-lite"/>
    </source>
</evidence>
<dbReference type="EC" id="2.7.13.3" evidence="2"/>
<feature type="transmembrane region" description="Helical" evidence="8">
    <location>
        <begin position="196"/>
        <end position="218"/>
    </location>
</feature>
<keyword evidence="10" id="KW-0547">Nucleotide-binding</keyword>
<feature type="transmembrane region" description="Helical" evidence="8">
    <location>
        <begin position="257"/>
        <end position="275"/>
    </location>
</feature>
<evidence type="ECO:0000313" key="11">
    <source>
        <dbReference type="Proteomes" id="UP001291309"/>
    </source>
</evidence>
<dbReference type="CDD" id="cd16922">
    <property type="entry name" value="HATPase_EvgS-ArcB-TorS-like"/>
    <property type="match status" value="1"/>
</dbReference>
<feature type="region of interest" description="Disordered" evidence="7">
    <location>
        <begin position="706"/>
        <end position="725"/>
    </location>
</feature>
<dbReference type="Proteomes" id="UP001291309">
    <property type="component" value="Unassembled WGS sequence"/>
</dbReference>
<keyword evidence="5" id="KW-0418">Kinase</keyword>
<dbReference type="InterPro" id="IPR004358">
    <property type="entry name" value="Sig_transdc_His_kin-like_C"/>
</dbReference>
<sequence length="725" mass="79488">MRLLARRLLLLLATAAPFLACWLFIDAYLLPARLVPQVLNLGGTWKVQEGDAPGWEAPELDDTRWREFQLPGGYSAQGFRADRAWARKRFELPPALQGQPLLFTLGGVRTGRATVFLNGHAVGQTDEFARGPKADIEGLDAWKVDPRDLRPGENVLALRFEWALIGDDGVVDARVLLGTFEQLTPYYLRGSDLRRFVQSGALVLFLFMLVLLGTFLRQEADPARRALQRATFFLIGAAAFYLCVLTGSFAFLSQASAFTYTCLISSVTIMAWALLEFCEQYCLERPSRLRKVHRVICVGVLLTLASSYAFAQAAWSPTVYQLFAPYLFFLLPYVVVLTTRALMRRKRAADLVVTATLFCIFGAGIIDLLTDLYVVHAPRLFGLAVVNMGLCAGAILIADFIQLSYVNKRLSASLAGTNVELGEALRRAEDVARIKGELLANVSHELRTPLNAIINLPQGLLSSFVEQPAVRCHACAAGFELEAGESVGPDTACPSCGAQSTLEATPLCRFDGDLAEVPRHLRTISRSGTHLMRLINDVLDFSHLESGKGRLRLEPLSVSQLWSELHETMGPLARVHDLELRFAPVDSELGLRADPIKLTQILVNLLGNAIKFSPPGGTVELTVAEEPGNLVFCVRDQGIGIAPEHHQLIFESFRQVDGSHTRKFGGSGLGLSITRKLVELHQGNLWLESALGQGSAFFVRLPREGPVEAAPGAPSPSDRHPRTGS</sequence>
<comment type="catalytic activity">
    <reaction evidence="1">
        <text>ATP + protein L-histidine = ADP + protein N-phospho-L-histidine.</text>
        <dbReference type="EC" id="2.7.13.3"/>
    </reaction>
</comment>
<dbReference type="EMBL" id="JAXIVS010000002">
    <property type="protein sequence ID" value="MDY7226447.1"/>
    <property type="molecule type" value="Genomic_DNA"/>
</dbReference>